<reference evidence="2" key="1">
    <citation type="submission" date="2021-01" db="EMBL/GenBank/DDBJ databases">
        <authorList>
            <person name="Corre E."/>
            <person name="Pelletier E."/>
            <person name="Niang G."/>
            <person name="Scheremetjew M."/>
            <person name="Finn R."/>
            <person name="Kale V."/>
            <person name="Holt S."/>
            <person name="Cochrane G."/>
            <person name="Meng A."/>
            <person name="Brown T."/>
            <person name="Cohen L."/>
        </authorList>
    </citation>
    <scope>NUCLEOTIDE SEQUENCE</scope>
    <source>
        <strain evidence="2">CCMP2084</strain>
    </source>
</reference>
<dbReference type="EMBL" id="HBHQ01014750">
    <property type="protein sequence ID" value="CAD9818012.1"/>
    <property type="molecule type" value="Transcribed_RNA"/>
</dbReference>
<protein>
    <submittedName>
        <fullName evidence="2">Uncharacterized protein</fullName>
    </submittedName>
</protein>
<proteinExistence type="predicted"/>
<organism evidence="2">
    <name type="scientific">Attheya septentrionalis</name>
    <dbReference type="NCBI Taxonomy" id="420275"/>
    <lineage>
        <taxon>Eukaryota</taxon>
        <taxon>Sar</taxon>
        <taxon>Stramenopiles</taxon>
        <taxon>Ochrophyta</taxon>
        <taxon>Bacillariophyta</taxon>
        <taxon>Coscinodiscophyceae</taxon>
        <taxon>Chaetocerotophycidae</taxon>
        <taxon>Chaetocerotales</taxon>
        <taxon>Attheyaceae</taxon>
        <taxon>Attheya</taxon>
    </lineage>
</organism>
<dbReference type="AlphaFoldDB" id="A0A7S2UFZ4"/>
<sequence length="395" mass="43149">MMKLEPPRKPPKSVLREVVEEDDNRGPFFSRLVDCKTYQISNDPFKNAQKQQCISTLATCSLFASDPVALVEDLTELPLEFDYELYLGSAISDENKQSAAIVQLESMILKDLANKLRLLGCSNKNLLRRLEDNSFPGVTALASLPIDEVDTQKTSCSLSSGSVAEYGSCVTMKGGMTAYLEPGTDPIPIKAGLVSFVRDGMDQDTYVDGTNIVEIVYVGKSTTPPSGNNRGISTSTNEAISSTATGAIIASVAVVGLILSLFLYQRKKRRQKEIEWEVRGVPLAESNSYDDDDLMVLGAPPIVQKRRKTKNMVHGEESVEGADVHGSLAATDALALFTANTDVSEQKEEEDVHSDYSDGIELYYNYRMSMPSIREEDNVSEVGGTPLSLQAEGFI</sequence>
<gene>
    <name evidence="2" type="ORF">ASEP1449_LOCUS9844</name>
</gene>
<keyword evidence="1" id="KW-0812">Transmembrane</keyword>
<evidence type="ECO:0000256" key="1">
    <source>
        <dbReference type="SAM" id="Phobius"/>
    </source>
</evidence>
<name>A0A7S2UFZ4_9STRA</name>
<keyword evidence="1" id="KW-0472">Membrane</keyword>
<evidence type="ECO:0000313" key="2">
    <source>
        <dbReference type="EMBL" id="CAD9818012.1"/>
    </source>
</evidence>
<keyword evidence="1" id="KW-1133">Transmembrane helix</keyword>
<feature type="transmembrane region" description="Helical" evidence="1">
    <location>
        <begin position="244"/>
        <end position="264"/>
    </location>
</feature>
<accession>A0A7S2UFZ4</accession>